<dbReference type="AlphaFoldDB" id="A0A182RD23"/>
<evidence type="ECO:0000313" key="1">
    <source>
        <dbReference type="EnsemblMetazoa" id="AFUN004092-PA"/>
    </source>
</evidence>
<name>A0A182RD23_ANOFN</name>
<protein>
    <submittedName>
        <fullName evidence="1">Uncharacterized protein</fullName>
    </submittedName>
</protein>
<accession>A0A182RD23</accession>
<dbReference type="VEuPathDB" id="VectorBase:AFUN2_010891"/>
<dbReference type="EnsemblMetazoa" id="AFUN004092-RA">
    <property type="protein sequence ID" value="AFUN004092-PA"/>
    <property type="gene ID" value="AFUN004092"/>
</dbReference>
<sequence>MPGTRSKVKPQKQFKISRRKLCHALERLDSLSKETQPTEQTFPGCNGSIINQLNTSRYLQSINFRSNWLNMFTTSVTRHDWDTFIKTLRLASQNQNHCGVSTVMRNSVFAVLTHPIYKDEDTLRLLLHTIAPCRSENDIEFCIETILRTFDGNPVDS</sequence>
<proteinExistence type="predicted"/>
<reference evidence="1" key="1">
    <citation type="submission" date="2020-05" db="UniProtKB">
        <authorList>
            <consortium name="EnsemblMetazoa"/>
        </authorList>
    </citation>
    <scope>IDENTIFICATION</scope>
    <source>
        <strain evidence="1">FUMOZ</strain>
    </source>
</reference>
<dbReference type="VEuPathDB" id="VectorBase:AFUN004092"/>
<organism evidence="1">
    <name type="scientific">Anopheles funestus</name>
    <name type="common">African malaria mosquito</name>
    <dbReference type="NCBI Taxonomy" id="62324"/>
    <lineage>
        <taxon>Eukaryota</taxon>
        <taxon>Metazoa</taxon>
        <taxon>Ecdysozoa</taxon>
        <taxon>Arthropoda</taxon>
        <taxon>Hexapoda</taxon>
        <taxon>Insecta</taxon>
        <taxon>Pterygota</taxon>
        <taxon>Neoptera</taxon>
        <taxon>Endopterygota</taxon>
        <taxon>Diptera</taxon>
        <taxon>Nematocera</taxon>
        <taxon>Culicoidea</taxon>
        <taxon>Culicidae</taxon>
        <taxon>Anophelinae</taxon>
        <taxon>Anopheles</taxon>
    </lineage>
</organism>